<dbReference type="InterPro" id="IPR023404">
    <property type="entry name" value="rSAM_horseshoe"/>
</dbReference>
<dbReference type="GO" id="GO:0003824">
    <property type="term" value="F:catalytic activity"/>
    <property type="evidence" value="ECO:0007669"/>
    <property type="project" value="InterPro"/>
</dbReference>
<dbReference type="AlphaFoldDB" id="A0A645DTK6"/>
<comment type="caution">
    <text evidence="2">The sequence shown here is derived from an EMBL/GenBank/DDBJ whole genome shotgun (WGS) entry which is preliminary data.</text>
</comment>
<dbReference type="PANTHER" id="PTHR42731">
    <property type="entry name" value="SLL1084 PROTEIN"/>
    <property type="match status" value="1"/>
</dbReference>
<dbReference type="Gene3D" id="3.80.30.20">
    <property type="entry name" value="tm_1862 like domain"/>
    <property type="match status" value="1"/>
</dbReference>
<dbReference type="SMART" id="SM00729">
    <property type="entry name" value="Elp3"/>
    <property type="match status" value="1"/>
</dbReference>
<reference evidence="2" key="1">
    <citation type="submission" date="2019-08" db="EMBL/GenBank/DDBJ databases">
        <authorList>
            <person name="Kucharzyk K."/>
            <person name="Murdoch R.W."/>
            <person name="Higgins S."/>
            <person name="Loffler F."/>
        </authorList>
    </citation>
    <scope>NUCLEOTIDE SEQUENCE</scope>
</reference>
<protein>
    <recommendedName>
        <fullName evidence="1">Radical SAM core domain-containing protein</fullName>
    </recommendedName>
</protein>
<name>A0A645DTK6_9ZZZZ</name>
<dbReference type="EMBL" id="VSSQ01039720">
    <property type="protein sequence ID" value="MPM92834.1"/>
    <property type="molecule type" value="Genomic_DNA"/>
</dbReference>
<dbReference type="InterPro" id="IPR007197">
    <property type="entry name" value="rSAM"/>
</dbReference>
<dbReference type="InterPro" id="IPR006638">
    <property type="entry name" value="Elp3/MiaA/NifB-like_rSAM"/>
</dbReference>
<dbReference type="PROSITE" id="PS51918">
    <property type="entry name" value="RADICAL_SAM"/>
    <property type="match status" value="1"/>
</dbReference>
<dbReference type="SUPFAM" id="SSF102114">
    <property type="entry name" value="Radical SAM enzymes"/>
    <property type="match status" value="1"/>
</dbReference>
<dbReference type="InterPro" id="IPR058240">
    <property type="entry name" value="rSAM_sf"/>
</dbReference>
<accession>A0A645DTK6</accession>
<dbReference type="PANTHER" id="PTHR42731:SF1">
    <property type="entry name" value="RADICAL SAM DOMAIN PROTEIN"/>
    <property type="match status" value="1"/>
</dbReference>
<sequence length="329" mass="37505">METLLNQAKILIQSTGYDEISLISLSSMDYSQIESLVDTLLHDYGCQGVGVALPSLRVDSFSVDIAEKVQQVRKSGLTLAPEAGSQRLRNIINKRVSESQIMEAVSGAFDAGWSSLKLYFMLGLPGETDADLAEIVRLAERIAGVYRQKKRQGRLRISISVSTFVPKPHTPFQWMGQISPEEIRRRQQLLRSMIRDRAIELSTHDVNTSDLEALFSRGDRRLSAVIERAHELGARFDGWTEHFRFDLWKRAIEECGVDHRYYANHTKEITEVLPWEHLDSGVRKEWLVEQWDLALKELETDDCRFGPCSLCGVCMDYGVQNLLDKESNR</sequence>
<evidence type="ECO:0000313" key="2">
    <source>
        <dbReference type="EMBL" id="MPM92834.1"/>
    </source>
</evidence>
<proteinExistence type="predicted"/>
<evidence type="ECO:0000259" key="1">
    <source>
        <dbReference type="PROSITE" id="PS51918"/>
    </source>
</evidence>
<gene>
    <name evidence="2" type="ORF">SDC9_139970</name>
</gene>
<organism evidence="2">
    <name type="scientific">bioreactor metagenome</name>
    <dbReference type="NCBI Taxonomy" id="1076179"/>
    <lineage>
        <taxon>unclassified sequences</taxon>
        <taxon>metagenomes</taxon>
        <taxon>ecological metagenomes</taxon>
    </lineage>
</organism>
<dbReference type="GO" id="GO:0051536">
    <property type="term" value="F:iron-sulfur cluster binding"/>
    <property type="evidence" value="ECO:0007669"/>
    <property type="project" value="InterPro"/>
</dbReference>
<dbReference type="Pfam" id="PF04055">
    <property type="entry name" value="Radical_SAM"/>
    <property type="match status" value="1"/>
</dbReference>
<feature type="domain" description="Radical SAM core" evidence="1">
    <location>
        <begin position="1"/>
        <end position="200"/>
    </location>
</feature>